<dbReference type="EMBL" id="JALJOQ010000072">
    <property type="protein sequence ID" value="KAK9802045.1"/>
    <property type="molecule type" value="Genomic_DNA"/>
</dbReference>
<dbReference type="Pfam" id="PF00107">
    <property type="entry name" value="ADH_zinc_N"/>
    <property type="match status" value="1"/>
</dbReference>
<dbReference type="InterPro" id="IPR036291">
    <property type="entry name" value="NAD(P)-bd_dom_sf"/>
</dbReference>
<dbReference type="InterPro" id="IPR013154">
    <property type="entry name" value="ADH-like_N"/>
</dbReference>
<feature type="domain" description="Enoyl reductase (ER)" evidence="2">
    <location>
        <begin position="6"/>
        <end position="275"/>
    </location>
</feature>
<accession>A0AAW1NX03</accession>
<dbReference type="InterPro" id="IPR011032">
    <property type="entry name" value="GroES-like_sf"/>
</dbReference>
<dbReference type="Gene3D" id="3.90.180.10">
    <property type="entry name" value="Medium-chain alcohol dehydrogenases, catalytic domain"/>
    <property type="match status" value="1"/>
</dbReference>
<dbReference type="PANTHER" id="PTHR44154">
    <property type="entry name" value="QUINONE OXIDOREDUCTASE"/>
    <property type="match status" value="1"/>
</dbReference>
<organism evidence="3 4">
    <name type="scientific">Symbiochloris irregularis</name>
    <dbReference type="NCBI Taxonomy" id="706552"/>
    <lineage>
        <taxon>Eukaryota</taxon>
        <taxon>Viridiplantae</taxon>
        <taxon>Chlorophyta</taxon>
        <taxon>core chlorophytes</taxon>
        <taxon>Trebouxiophyceae</taxon>
        <taxon>Trebouxiales</taxon>
        <taxon>Trebouxiaceae</taxon>
        <taxon>Symbiochloris</taxon>
    </lineage>
</organism>
<keyword evidence="4" id="KW-1185">Reference proteome</keyword>
<sequence>MFTRQGHSPSVRFPRVLGIEAVGVVESAPDGDFATGQIVATAMGGMGRDFDGGYAEFTCVPSKHVQVIKTQLPWETLGALPEMMQTAWGSLFIALDLQPGERLLVRGGTTSVGLAAAAIAKLHGAHVMATTRKADRADMLKQNGADEVFVDTGAIAQEVQKAGGAHKVLELIGVATLKDSLQATLPKGTVCMTGIAGNKWSFDEFSPMEAIPTAVKLTAYSGGPSEFMQTPLEQFASQIAQGKLKVHTGKAFTMDQIVAAHEAMETGSQAGRMVVLT</sequence>
<comment type="caution">
    <text evidence="3">The sequence shown here is derived from an EMBL/GenBank/DDBJ whole genome shotgun (WGS) entry which is preliminary data.</text>
</comment>
<dbReference type="PANTHER" id="PTHR44154:SF1">
    <property type="entry name" value="QUINONE OXIDOREDUCTASE"/>
    <property type="match status" value="1"/>
</dbReference>
<gene>
    <name evidence="3" type="ORF">WJX73_005683</name>
</gene>
<dbReference type="SMART" id="SM00829">
    <property type="entry name" value="PKS_ER"/>
    <property type="match status" value="1"/>
</dbReference>
<evidence type="ECO:0000313" key="4">
    <source>
        <dbReference type="Proteomes" id="UP001465755"/>
    </source>
</evidence>
<reference evidence="3 4" key="1">
    <citation type="journal article" date="2024" name="Nat. Commun.">
        <title>Phylogenomics reveals the evolutionary origins of lichenization in chlorophyte algae.</title>
        <authorList>
            <person name="Puginier C."/>
            <person name="Libourel C."/>
            <person name="Otte J."/>
            <person name="Skaloud P."/>
            <person name="Haon M."/>
            <person name="Grisel S."/>
            <person name="Petersen M."/>
            <person name="Berrin J.G."/>
            <person name="Delaux P.M."/>
            <person name="Dal Grande F."/>
            <person name="Keller J."/>
        </authorList>
    </citation>
    <scope>NUCLEOTIDE SEQUENCE [LARGE SCALE GENOMIC DNA]</scope>
    <source>
        <strain evidence="3 4">SAG 2036</strain>
    </source>
</reference>
<dbReference type="InterPro" id="IPR051603">
    <property type="entry name" value="Zinc-ADH_QOR/CCCR"/>
</dbReference>
<evidence type="ECO:0000256" key="1">
    <source>
        <dbReference type="ARBA" id="ARBA00022857"/>
    </source>
</evidence>
<dbReference type="Pfam" id="PF08240">
    <property type="entry name" value="ADH_N"/>
    <property type="match status" value="1"/>
</dbReference>
<dbReference type="InterPro" id="IPR013149">
    <property type="entry name" value="ADH-like_C"/>
</dbReference>
<dbReference type="GO" id="GO:0016491">
    <property type="term" value="F:oxidoreductase activity"/>
    <property type="evidence" value="ECO:0007669"/>
    <property type="project" value="InterPro"/>
</dbReference>
<proteinExistence type="predicted"/>
<evidence type="ECO:0000259" key="2">
    <source>
        <dbReference type="SMART" id="SM00829"/>
    </source>
</evidence>
<dbReference type="AlphaFoldDB" id="A0AAW1NX03"/>
<dbReference type="Gene3D" id="3.40.50.720">
    <property type="entry name" value="NAD(P)-binding Rossmann-like Domain"/>
    <property type="match status" value="1"/>
</dbReference>
<protein>
    <recommendedName>
        <fullName evidence="2">Enoyl reductase (ER) domain-containing protein</fullName>
    </recommendedName>
</protein>
<dbReference type="InterPro" id="IPR020843">
    <property type="entry name" value="ER"/>
</dbReference>
<dbReference type="SUPFAM" id="SSF50129">
    <property type="entry name" value="GroES-like"/>
    <property type="match status" value="1"/>
</dbReference>
<dbReference type="Proteomes" id="UP001465755">
    <property type="component" value="Unassembled WGS sequence"/>
</dbReference>
<dbReference type="SUPFAM" id="SSF51735">
    <property type="entry name" value="NAD(P)-binding Rossmann-fold domains"/>
    <property type="match status" value="1"/>
</dbReference>
<name>A0AAW1NX03_9CHLO</name>
<keyword evidence="1" id="KW-0521">NADP</keyword>
<evidence type="ECO:0000313" key="3">
    <source>
        <dbReference type="EMBL" id="KAK9802045.1"/>
    </source>
</evidence>